<dbReference type="InterPro" id="IPR008807">
    <property type="entry name" value="ROS_MUCR"/>
</dbReference>
<evidence type="ECO:0000313" key="2">
    <source>
        <dbReference type="EMBL" id="MFD2796489.1"/>
    </source>
</evidence>
<dbReference type="EMBL" id="JBHUOG010000002">
    <property type="protein sequence ID" value="MFD2796489.1"/>
    <property type="molecule type" value="Genomic_DNA"/>
</dbReference>
<comment type="similarity">
    <text evidence="1">Belongs to the ros/MucR family.</text>
</comment>
<organism evidence="2 3">
    <name type="scientific">Promicromonospora vindobonensis</name>
    <dbReference type="NCBI Taxonomy" id="195748"/>
    <lineage>
        <taxon>Bacteria</taxon>
        <taxon>Bacillati</taxon>
        <taxon>Actinomycetota</taxon>
        <taxon>Actinomycetes</taxon>
        <taxon>Micrococcales</taxon>
        <taxon>Promicromonosporaceae</taxon>
        <taxon>Promicromonospora</taxon>
    </lineage>
</organism>
<keyword evidence="3" id="KW-1185">Reference proteome</keyword>
<dbReference type="Proteomes" id="UP001597479">
    <property type="component" value="Unassembled WGS sequence"/>
</dbReference>
<protein>
    <submittedName>
        <fullName evidence="2">MucR family transcriptional regulator</fullName>
    </submittedName>
</protein>
<reference evidence="3" key="1">
    <citation type="journal article" date="2019" name="Int. J. Syst. Evol. Microbiol.">
        <title>The Global Catalogue of Microorganisms (GCM) 10K type strain sequencing project: providing services to taxonomists for standard genome sequencing and annotation.</title>
        <authorList>
            <consortium name="The Broad Institute Genomics Platform"/>
            <consortium name="The Broad Institute Genome Sequencing Center for Infectious Disease"/>
            <person name="Wu L."/>
            <person name="Ma J."/>
        </authorList>
    </citation>
    <scope>NUCLEOTIDE SEQUENCE [LARGE SCALE GENOMIC DNA]</scope>
    <source>
        <strain evidence="3">CCM 7044</strain>
    </source>
</reference>
<dbReference type="Gene3D" id="1.10.10.1550">
    <property type="entry name" value="ROS/MUCR transcriptional regulator protein"/>
    <property type="match status" value="2"/>
</dbReference>
<gene>
    <name evidence="2" type="ORF">ACFS27_23205</name>
</gene>
<evidence type="ECO:0000256" key="1">
    <source>
        <dbReference type="ARBA" id="ARBA00007031"/>
    </source>
</evidence>
<dbReference type="InterPro" id="IPR041920">
    <property type="entry name" value="ROS/MUCR_sf"/>
</dbReference>
<evidence type="ECO:0000313" key="3">
    <source>
        <dbReference type="Proteomes" id="UP001597479"/>
    </source>
</evidence>
<proteinExistence type="inferred from homology"/>
<comment type="caution">
    <text evidence="2">The sequence shown here is derived from an EMBL/GenBank/DDBJ whole genome shotgun (WGS) entry which is preliminary data.</text>
</comment>
<dbReference type="Pfam" id="PF05443">
    <property type="entry name" value="ROS_MUCR"/>
    <property type="match status" value="1"/>
</dbReference>
<sequence>MTADPNDRIECLECGRFFRSVARHVSWAHEMTADEYRDAHDLLRGDPLEAPSVTEARSERKKQELAEHPEALAKLLSIGFKPGHDIPRPEKRVQDRAVAHRRTLSEADWMARLAQVGWSSWADAAVWAVENNQNWDGVAAHLGLAAGGHVRERAATEGVSIPARVTDKQWKMLGRCRIWADEHGSLYRVNDRATNNWLSNERVHLRGGYRSRVHDLLDEIDPHWDLPPARRPLPACSGDGCSATALSVSHGLCKTHYARHLARRERDQQRADGVPLVQCLECGDHFRVLSVHLITVHALTVAQYTERSRRRGALGPEVEIPSISPVVAERRRARSETYWQSRLSEAGWFTWQDAERWARENNVGWRQVAERVGTNYANTLEQAAAAGVQIDFRKKRLHPTALRMLEECRRHVQQRGSLWDMEPGPLAFWLDRRRRSDAAGQASRINEELDLIDPQWRTGRKKIEVPVCSEPDCREHAHREDLCRRHRQMARYLVVKEKERAARAEALARGEDLGPSGDAVRKVEALADDADAAWQQQLADAGWGGWDDAVAWAIAQNKDWRAIAEHLGTAIDLTRVKGRAMGAHLPPLLTEQGLAMIQAAREHVAEHGTVSGATGNLARWLTVQRTQVRAGRQIRAAILLDQIDPDWLTAKGKLGGARPGGGRKKKVRPPCTIDGCDAPVVARGWCRTHYNRFRYAEQERASAE</sequence>
<dbReference type="RefSeq" id="WP_377188163.1">
    <property type="nucleotide sequence ID" value="NZ_JBHUOG010000002.1"/>
</dbReference>
<name>A0ABW5VZ57_9MICO</name>
<accession>A0ABW5VZ57</accession>